<evidence type="ECO:0000259" key="7">
    <source>
        <dbReference type="PROSITE" id="PS50249"/>
    </source>
</evidence>
<dbReference type="SUPFAM" id="SSF102712">
    <property type="entry name" value="JAB1/MPN domain"/>
    <property type="match status" value="1"/>
</dbReference>
<dbReference type="Proteomes" id="UP000244441">
    <property type="component" value="Chromosome"/>
</dbReference>
<keyword evidence="1" id="KW-0645">Protease</keyword>
<comment type="similarity">
    <text evidence="6">Belongs to the UPF0758 family.</text>
</comment>
<dbReference type="InterPro" id="IPR025657">
    <property type="entry name" value="RadC_JAB"/>
</dbReference>
<evidence type="ECO:0000256" key="1">
    <source>
        <dbReference type="ARBA" id="ARBA00022670"/>
    </source>
</evidence>
<sequence length="224" mass="24396">MSIKDWPAQTRPREKLLMLGADSLTDAELLAIFLRTGVQGCSAVQLAQELLGQFGSLRALLAADEQAFSLGKGLGSAKYAQLQASVEMTKRYLAETLQRGDVMDSPLACQQFLTAQLRDEPNEVFAVIFLDNKNRVIKYLPMFYGTIDGAAVYPRVVVQKALELGAAAVILAHNHPSGIAEPSMADKQITQRLSQALNLIDVRVLDHFVIGDGDVLSFAEHGLL</sequence>
<dbReference type="KEGG" id="cate:C2869_10920"/>
<dbReference type="PANTHER" id="PTHR30471:SF3">
    <property type="entry name" value="UPF0758 PROTEIN YEES-RELATED"/>
    <property type="match status" value="1"/>
</dbReference>
<dbReference type="SUPFAM" id="SSF47781">
    <property type="entry name" value="RuvA domain 2-like"/>
    <property type="match status" value="1"/>
</dbReference>
<dbReference type="InterPro" id="IPR001405">
    <property type="entry name" value="UPF0758"/>
</dbReference>
<dbReference type="CDD" id="cd08071">
    <property type="entry name" value="MPN_DUF2466"/>
    <property type="match status" value="1"/>
</dbReference>
<keyword evidence="9" id="KW-1185">Reference proteome</keyword>
<dbReference type="GO" id="GO:0046872">
    <property type="term" value="F:metal ion binding"/>
    <property type="evidence" value="ECO:0007669"/>
    <property type="project" value="UniProtKB-KW"/>
</dbReference>
<evidence type="ECO:0000256" key="6">
    <source>
        <dbReference type="RuleBase" id="RU003797"/>
    </source>
</evidence>
<evidence type="ECO:0000256" key="2">
    <source>
        <dbReference type="ARBA" id="ARBA00022723"/>
    </source>
</evidence>
<evidence type="ECO:0000256" key="4">
    <source>
        <dbReference type="ARBA" id="ARBA00022833"/>
    </source>
</evidence>
<evidence type="ECO:0000313" key="9">
    <source>
        <dbReference type="Proteomes" id="UP000244441"/>
    </source>
</evidence>
<dbReference type="InterPro" id="IPR037518">
    <property type="entry name" value="MPN"/>
</dbReference>
<reference evidence="8 9" key="1">
    <citation type="submission" date="2018-01" db="EMBL/GenBank/DDBJ databases">
        <title>Genome sequence of a Cantenovulum-like bacteria.</title>
        <authorList>
            <person name="Tan W.R."/>
            <person name="Lau N.-S."/>
            <person name="Go F."/>
            <person name="Amirul A.-A.A."/>
        </authorList>
    </citation>
    <scope>NUCLEOTIDE SEQUENCE [LARGE SCALE GENOMIC DNA]</scope>
    <source>
        <strain evidence="8 9">CCB-QB4</strain>
    </source>
</reference>
<keyword evidence="2" id="KW-0479">Metal-binding</keyword>
<dbReference type="InterPro" id="IPR010994">
    <property type="entry name" value="RuvA_2-like"/>
</dbReference>
<dbReference type="EMBL" id="CP026604">
    <property type="protein sequence ID" value="AWB66915.1"/>
    <property type="molecule type" value="Genomic_DNA"/>
</dbReference>
<name>A0A2S0VRR7_9ALTE</name>
<dbReference type="Gene3D" id="3.40.140.10">
    <property type="entry name" value="Cytidine Deaminase, domain 2"/>
    <property type="match status" value="1"/>
</dbReference>
<dbReference type="Pfam" id="PF20582">
    <property type="entry name" value="UPF0758_N"/>
    <property type="match status" value="1"/>
</dbReference>
<proteinExistence type="inferred from homology"/>
<dbReference type="OrthoDB" id="9804482at2"/>
<evidence type="ECO:0000313" key="8">
    <source>
        <dbReference type="EMBL" id="AWB66915.1"/>
    </source>
</evidence>
<dbReference type="NCBIfam" id="NF000642">
    <property type="entry name" value="PRK00024.1"/>
    <property type="match status" value="1"/>
</dbReference>
<dbReference type="AlphaFoldDB" id="A0A2S0VRR7"/>
<evidence type="ECO:0000256" key="5">
    <source>
        <dbReference type="ARBA" id="ARBA00023049"/>
    </source>
</evidence>
<keyword evidence="3" id="KW-0378">Hydrolase</keyword>
<dbReference type="PANTHER" id="PTHR30471">
    <property type="entry name" value="DNA REPAIR PROTEIN RADC"/>
    <property type="match status" value="1"/>
</dbReference>
<keyword evidence="5" id="KW-0482">Metalloprotease</keyword>
<dbReference type="RefSeq" id="WP_108602971.1">
    <property type="nucleotide sequence ID" value="NZ_CP026604.1"/>
</dbReference>
<dbReference type="PROSITE" id="PS50249">
    <property type="entry name" value="MPN"/>
    <property type="match status" value="1"/>
</dbReference>
<organism evidence="8 9">
    <name type="scientific">Saccharobesus litoralis</name>
    <dbReference type="NCBI Taxonomy" id="2172099"/>
    <lineage>
        <taxon>Bacteria</taxon>
        <taxon>Pseudomonadati</taxon>
        <taxon>Pseudomonadota</taxon>
        <taxon>Gammaproteobacteria</taxon>
        <taxon>Alteromonadales</taxon>
        <taxon>Alteromonadaceae</taxon>
        <taxon>Saccharobesus</taxon>
    </lineage>
</organism>
<protein>
    <recommendedName>
        <fullName evidence="7">MPN domain-containing protein</fullName>
    </recommendedName>
</protein>
<dbReference type="InterPro" id="IPR020891">
    <property type="entry name" value="UPF0758_CS"/>
</dbReference>
<gene>
    <name evidence="8" type="ORF">C2869_10920</name>
</gene>
<dbReference type="GO" id="GO:0006508">
    <property type="term" value="P:proteolysis"/>
    <property type="evidence" value="ECO:0007669"/>
    <property type="project" value="UniProtKB-KW"/>
</dbReference>
<dbReference type="GO" id="GO:0008237">
    <property type="term" value="F:metallopeptidase activity"/>
    <property type="evidence" value="ECO:0007669"/>
    <property type="project" value="UniProtKB-KW"/>
</dbReference>
<dbReference type="PROSITE" id="PS01302">
    <property type="entry name" value="UPF0758"/>
    <property type="match status" value="1"/>
</dbReference>
<keyword evidence="4" id="KW-0862">Zinc</keyword>
<feature type="domain" description="MPN" evidence="7">
    <location>
        <begin position="102"/>
        <end position="224"/>
    </location>
</feature>
<dbReference type="NCBIfam" id="TIGR00608">
    <property type="entry name" value="radc"/>
    <property type="match status" value="1"/>
</dbReference>
<accession>A0A2S0VRR7</accession>
<evidence type="ECO:0000256" key="3">
    <source>
        <dbReference type="ARBA" id="ARBA00022801"/>
    </source>
</evidence>
<dbReference type="Pfam" id="PF04002">
    <property type="entry name" value="RadC"/>
    <property type="match status" value="1"/>
</dbReference>
<dbReference type="InterPro" id="IPR046778">
    <property type="entry name" value="UPF0758_N"/>
</dbReference>